<protein>
    <submittedName>
        <fullName evidence="1">Uncharacterized protein</fullName>
    </submittedName>
</protein>
<reference evidence="1 2" key="1">
    <citation type="journal article" date="2017" name="Int. J. Parasitol.">
        <title>The genome of the protozoan parasite Cystoisospora suis and a reverse vaccinology approach to identify vaccine candidates.</title>
        <authorList>
            <person name="Palmieri N."/>
            <person name="Shrestha A."/>
            <person name="Ruttkowski B."/>
            <person name="Beck T."/>
            <person name="Vogl C."/>
            <person name="Tomley F."/>
            <person name="Blake D.P."/>
            <person name="Joachim A."/>
        </authorList>
    </citation>
    <scope>NUCLEOTIDE SEQUENCE [LARGE SCALE GENOMIC DNA]</scope>
    <source>
        <strain evidence="1 2">Wien I</strain>
    </source>
</reference>
<dbReference type="Proteomes" id="UP000221165">
    <property type="component" value="Unassembled WGS sequence"/>
</dbReference>
<gene>
    <name evidence="1" type="ORF">CSUI_002574</name>
</gene>
<comment type="caution">
    <text evidence="1">The sequence shown here is derived from an EMBL/GenBank/DDBJ whole genome shotgun (WGS) entry which is preliminary data.</text>
</comment>
<organism evidence="1 2">
    <name type="scientific">Cystoisospora suis</name>
    <dbReference type="NCBI Taxonomy" id="483139"/>
    <lineage>
        <taxon>Eukaryota</taxon>
        <taxon>Sar</taxon>
        <taxon>Alveolata</taxon>
        <taxon>Apicomplexa</taxon>
        <taxon>Conoidasida</taxon>
        <taxon>Coccidia</taxon>
        <taxon>Eucoccidiorida</taxon>
        <taxon>Eimeriorina</taxon>
        <taxon>Sarcocystidae</taxon>
        <taxon>Cystoisospora</taxon>
    </lineage>
</organism>
<keyword evidence="2" id="KW-1185">Reference proteome</keyword>
<dbReference type="VEuPathDB" id="ToxoDB:CSUI_002574"/>
<evidence type="ECO:0000313" key="1">
    <source>
        <dbReference type="EMBL" id="PHJ23579.1"/>
    </source>
</evidence>
<dbReference type="EMBL" id="MIGC01001076">
    <property type="protein sequence ID" value="PHJ23579.1"/>
    <property type="molecule type" value="Genomic_DNA"/>
</dbReference>
<sequence length="52" mass="6329">MSKDERKRLVCSYAGSNERSYFIDRLTEEEWAQSSQFFFAEERFSLLQRLSR</sequence>
<dbReference type="RefSeq" id="XP_067925254.1">
    <property type="nucleotide sequence ID" value="XM_068062774.1"/>
</dbReference>
<evidence type="ECO:0000313" key="2">
    <source>
        <dbReference type="Proteomes" id="UP000221165"/>
    </source>
</evidence>
<dbReference type="GeneID" id="94425985"/>
<accession>A0A2C6L601</accession>
<proteinExistence type="predicted"/>
<dbReference type="AlphaFoldDB" id="A0A2C6L601"/>
<name>A0A2C6L601_9APIC</name>